<dbReference type="PANTHER" id="PTHR33994:SF25">
    <property type="entry name" value="OS02G0619200 PROTEIN"/>
    <property type="match status" value="1"/>
</dbReference>
<name>A0A0D3F7P9_9ORYZ</name>
<feature type="transmembrane region" description="Helical" evidence="2">
    <location>
        <begin position="226"/>
        <end position="252"/>
    </location>
</feature>
<feature type="transmembrane region" description="Helical" evidence="2">
    <location>
        <begin position="60"/>
        <end position="81"/>
    </location>
</feature>
<feature type="region of interest" description="Disordered" evidence="1">
    <location>
        <begin position="203"/>
        <end position="223"/>
    </location>
</feature>
<keyword evidence="2" id="KW-0472">Membrane</keyword>
<organism evidence="3">
    <name type="scientific">Oryza barthii</name>
    <dbReference type="NCBI Taxonomy" id="65489"/>
    <lineage>
        <taxon>Eukaryota</taxon>
        <taxon>Viridiplantae</taxon>
        <taxon>Streptophyta</taxon>
        <taxon>Embryophyta</taxon>
        <taxon>Tracheophyta</taxon>
        <taxon>Spermatophyta</taxon>
        <taxon>Magnoliopsida</taxon>
        <taxon>Liliopsida</taxon>
        <taxon>Poales</taxon>
        <taxon>Poaceae</taxon>
        <taxon>BOP clade</taxon>
        <taxon>Oryzoideae</taxon>
        <taxon>Oryzeae</taxon>
        <taxon>Oryzinae</taxon>
        <taxon>Oryza</taxon>
    </lineage>
</organism>
<feature type="transmembrane region" description="Helical" evidence="2">
    <location>
        <begin position="447"/>
        <end position="470"/>
    </location>
</feature>
<sequence length="866" mass="92312">MDVHEYVLVTIDTSSRQTKKPKSGEEAMGAFPEQEQPPLLRRRSSFRPEEEEEDDEYTDAFGVCFGLFLAIFAIMLVVLCIRRPGTEGMAASPPDYFVAIDAVSGLDPSTDLGRPALDPAFSLTVRVASRSSTRGACVRAGTSVLVSYRGVTLAMPYYGQRKVASCWDRVGDAAALRVSCDVSLVDPRRLAGITGFSDLPSAVRGGGGASGPRAARERGRSQTSDPCLECCGMIVGIALFGVLFGALVWLAIMGEYYVPAMPQYSVEIASVSGLDPATDLHAGAALDPVFNLTVGIASKGEYRGVCIEPRTAVKVSYSYLGLPLAGGRVPEVCAGPKEPAEKRTVVARGVGVSVPGYMLDSLAEDMRSGEAVFEVKLIKGDGDRYSRTVATCWARVGGGLDDSLSEMSAVIAPPAEHELPVHWAVAEPDNTQRRGVLGGVRLRIDTVWLVMVCMILIAVAFLAMMIVAIVKDWTQPASYSVAIDSVAGLDPETDLPRDTLNPEFNLTLRLASQRDDMGVCFKAGTTVAVYYGGVQLAGAAVPALCAGPRPSAEEESVVAWGRGVPVPRLARDRLAGDLRGGAAEFDVTLTVQRYTYAESWDVVLCSGKVGDAAALITPCSLYDENVQEPSLEPGYGGYSSQPESPPEAGDDDSTSPPLLQWHRNSGVGRSGRARLVRIGGLQGPAAVRRGRHRLGPRPGDGPRPASRSLLSRACVGVSSTAVAVSYHDVRLASAPMAPRVCAARRKSADAGPFVAWGAPRLAADMRNGAAAFDVTLMDGHLVVCRGRRVGDADALRAPCVLTHVETGAAVPHTGTLQHIPFLRLQKLPICQINVYKNPGRRTPALSIKNARTKRIEYKQRLKINVQ</sequence>
<evidence type="ECO:0000313" key="4">
    <source>
        <dbReference type="Proteomes" id="UP000026960"/>
    </source>
</evidence>
<dbReference type="AlphaFoldDB" id="A0A0D3F7P9"/>
<keyword evidence="2" id="KW-1133">Transmembrane helix</keyword>
<reference evidence="3" key="1">
    <citation type="journal article" date="2009" name="Rice">
        <title>De Novo Next Generation Sequencing of Plant Genomes.</title>
        <authorList>
            <person name="Rounsley S."/>
            <person name="Marri P.R."/>
            <person name="Yu Y."/>
            <person name="He R."/>
            <person name="Sisneros N."/>
            <person name="Goicoechea J.L."/>
            <person name="Lee S.J."/>
            <person name="Angelova A."/>
            <person name="Kudrna D."/>
            <person name="Luo M."/>
            <person name="Affourtit J."/>
            <person name="Desany B."/>
            <person name="Knight J."/>
            <person name="Niazi F."/>
            <person name="Egholm M."/>
            <person name="Wing R.A."/>
        </authorList>
    </citation>
    <scope>NUCLEOTIDE SEQUENCE [LARGE SCALE GENOMIC DNA]</scope>
    <source>
        <strain evidence="3">cv. IRGC 105608</strain>
    </source>
</reference>
<evidence type="ECO:0000256" key="2">
    <source>
        <dbReference type="SAM" id="Phobius"/>
    </source>
</evidence>
<reference evidence="3" key="2">
    <citation type="submission" date="2015-03" db="UniProtKB">
        <authorList>
            <consortium name="EnsemblPlants"/>
        </authorList>
    </citation>
    <scope>IDENTIFICATION</scope>
</reference>
<dbReference type="PANTHER" id="PTHR33994">
    <property type="entry name" value="OS04G0515000 PROTEIN"/>
    <property type="match status" value="1"/>
</dbReference>
<keyword evidence="4" id="KW-1185">Reference proteome</keyword>
<dbReference type="HOGENOM" id="CLU_333283_0_0_1"/>
<accession>A0A0D3F7P9</accession>
<feature type="region of interest" description="Disordered" evidence="1">
    <location>
        <begin position="686"/>
        <end position="707"/>
    </location>
</feature>
<keyword evidence="2" id="KW-0812">Transmembrane</keyword>
<evidence type="ECO:0000313" key="3">
    <source>
        <dbReference type="EnsemblPlants" id="OBART02G24340.1"/>
    </source>
</evidence>
<proteinExistence type="predicted"/>
<evidence type="ECO:0008006" key="5">
    <source>
        <dbReference type="Google" id="ProtNLM"/>
    </source>
</evidence>
<feature type="region of interest" description="Disordered" evidence="1">
    <location>
        <begin position="630"/>
        <end position="667"/>
    </location>
</feature>
<dbReference type="Proteomes" id="UP000026960">
    <property type="component" value="Chromosome 2"/>
</dbReference>
<protein>
    <recommendedName>
        <fullName evidence="5">Late embryogenesis abundant protein LEA-2 subgroup domain-containing protein</fullName>
    </recommendedName>
</protein>
<evidence type="ECO:0000256" key="1">
    <source>
        <dbReference type="SAM" id="MobiDB-lite"/>
    </source>
</evidence>
<dbReference type="Gramene" id="OBART02G24340.1">
    <property type="protein sequence ID" value="OBART02G24340.1"/>
    <property type="gene ID" value="OBART02G24340"/>
</dbReference>
<feature type="region of interest" description="Disordered" evidence="1">
    <location>
        <begin position="14"/>
        <end position="54"/>
    </location>
</feature>
<dbReference type="EnsemblPlants" id="OBART02G24340.1">
    <property type="protein sequence ID" value="OBART02G24340.1"/>
    <property type="gene ID" value="OBART02G24340"/>
</dbReference>